<sequence>MRTGFQISSLVPSGLVFDGVSDSMDSLILAVRSAAAEARCPLCATASNRIHSRYVRHVADLPSAGRKVRLRLLTRRFTCEVPHCRRRIFAERFGEDVVPLRRRRTARLEHIVHHLGLALGGRPAASFAKRLMLPVSNDTLLRVVRRRTAMPTDPLLVVGIDDWAFRRNRRYGTIVCDLERRRIVALLPDRETATVQAWLSKHPGINIVSRDRGGGYGEAAAKALPNAIQVADRRHPMENASAAFLDAVRRSMSKIRSAIGATTIDPKLLTCAEKLRYQGYLRRQDSHAAIAALVSDGVPLKEIVRRTGHS</sequence>
<dbReference type="NCBIfam" id="NF033550">
    <property type="entry name" value="transpos_ISL3"/>
    <property type="match status" value="1"/>
</dbReference>
<reference evidence="3 4" key="1">
    <citation type="submission" date="2017-03" db="EMBL/GenBank/DDBJ databases">
        <title>Whole genome sequences of fourteen strains of Bradyrhizobium canariense and one strain of Bradyrhizobium japonicum isolated from Lupinus (Papilionoideae: Genisteae) species in Algeria.</title>
        <authorList>
            <person name="Crovadore J."/>
            <person name="Chekireb D."/>
            <person name="Brachmann A."/>
            <person name="Chablais R."/>
            <person name="Cochard B."/>
            <person name="Lefort F."/>
        </authorList>
    </citation>
    <scope>NUCLEOTIDE SEQUENCE [LARGE SCALE GENOMIC DNA]</scope>
    <source>
        <strain evidence="3 4">UBMA197</strain>
    </source>
</reference>
<dbReference type="AlphaFoldDB" id="A0A1Y2JTY4"/>
<gene>
    <name evidence="3" type="ORF">BSZ19_09215</name>
</gene>
<dbReference type="InterPro" id="IPR047951">
    <property type="entry name" value="Transpos_ISL3"/>
</dbReference>
<evidence type="ECO:0000259" key="1">
    <source>
        <dbReference type="Pfam" id="PF01610"/>
    </source>
</evidence>
<dbReference type="Pfam" id="PF01610">
    <property type="entry name" value="DDE_Tnp_ISL3"/>
    <property type="match status" value="1"/>
</dbReference>
<evidence type="ECO:0000259" key="2">
    <source>
        <dbReference type="Pfam" id="PF14690"/>
    </source>
</evidence>
<dbReference type="Pfam" id="PF14690">
    <property type="entry name" value="Zn_ribbon_ISL3"/>
    <property type="match status" value="1"/>
</dbReference>
<comment type="caution">
    <text evidence="3">The sequence shown here is derived from an EMBL/GenBank/DDBJ whole genome shotgun (WGS) entry which is preliminary data.</text>
</comment>
<dbReference type="Proteomes" id="UP000193335">
    <property type="component" value="Unassembled WGS sequence"/>
</dbReference>
<accession>A0A1Y2JTY4</accession>
<name>A0A1Y2JTY4_BRAJP</name>
<feature type="domain" description="Transposase IS204/IS1001/IS1096/IS1165 zinc-finger" evidence="2">
    <location>
        <begin position="38"/>
        <end position="80"/>
    </location>
</feature>
<feature type="domain" description="Transposase IS204/IS1001/IS1096/IS1165 DDE" evidence="1">
    <location>
        <begin position="158"/>
        <end position="254"/>
    </location>
</feature>
<evidence type="ECO:0000313" key="4">
    <source>
        <dbReference type="Proteomes" id="UP000193335"/>
    </source>
</evidence>
<dbReference type="EMBL" id="NAFL01000221">
    <property type="protein sequence ID" value="OSJ35222.1"/>
    <property type="molecule type" value="Genomic_DNA"/>
</dbReference>
<organism evidence="3 4">
    <name type="scientific">Bradyrhizobium japonicum</name>
    <dbReference type="NCBI Taxonomy" id="375"/>
    <lineage>
        <taxon>Bacteria</taxon>
        <taxon>Pseudomonadati</taxon>
        <taxon>Pseudomonadota</taxon>
        <taxon>Alphaproteobacteria</taxon>
        <taxon>Hyphomicrobiales</taxon>
        <taxon>Nitrobacteraceae</taxon>
        <taxon>Bradyrhizobium</taxon>
    </lineage>
</organism>
<evidence type="ECO:0000313" key="3">
    <source>
        <dbReference type="EMBL" id="OSJ35222.1"/>
    </source>
</evidence>
<proteinExistence type="predicted"/>
<dbReference type="InterPro" id="IPR002560">
    <property type="entry name" value="Transposase_DDE"/>
</dbReference>
<dbReference type="RefSeq" id="WP_144030638.1">
    <property type="nucleotide sequence ID" value="NZ_NAFL01000221.1"/>
</dbReference>
<dbReference type="PANTHER" id="PTHR33498">
    <property type="entry name" value="TRANSPOSASE FOR INSERTION SEQUENCE ELEMENT IS1557"/>
    <property type="match status" value="1"/>
</dbReference>
<dbReference type="PANTHER" id="PTHR33498:SF1">
    <property type="entry name" value="TRANSPOSASE FOR INSERTION SEQUENCE ELEMENT IS1557"/>
    <property type="match status" value="1"/>
</dbReference>
<protein>
    <submittedName>
        <fullName evidence="3">ISL3 family transposase</fullName>
    </submittedName>
</protein>
<feature type="non-terminal residue" evidence="3">
    <location>
        <position position="310"/>
    </location>
</feature>
<dbReference type="InterPro" id="IPR029261">
    <property type="entry name" value="Transposase_Znf"/>
</dbReference>